<name>A0A2W4W1I3_9CYAN</name>
<dbReference type="InterPro" id="IPR013320">
    <property type="entry name" value="ConA-like_dom_sf"/>
</dbReference>
<evidence type="ECO:0000313" key="2">
    <source>
        <dbReference type="Proteomes" id="UP000249467"/>
    </source>
</evidence>
<dbReference type="PANTHER" id="PTHR35332:SF2">
    <property type="entry name" value="REGULATION OF ENOLASE PROTEIN 1"/>
    <property type="match status" value="1"/>
</dbReference>
<gene>
    <name evidence="1" type="ORF">DCF19_16845</name>
</gene>
<dbReference type="PANTHER" id="PTHR35332">
    <property type="entry name" value="REGULATION OF ENOLASE PROTEIN 1"/>
    <property type="match status" value="1"/>
</dbReference>
<dbReference type="SUPFAM" id="SSF49899">
    <property type="entry name" value="Concanavalin A-like lectins/glucanases"/>
    <property type="match status" value="1"/>
</dbReference>
<proteinExistence type="predicted"/>
<dbReference type="Gene3D" id="2.60.120.200">
    <property type="match status" value="1"/>
</dbReference>
<dbReference type="EMBL" id="QBML01000025">
    <property type="protein sequence ID" value="PZO38140.1"/>
    <property type="molecule type" value="Genomic_DNA"/>
</dbReference>
<reference evidence="1 2" key="1">
    <citation type="submission" date="2018-04" db="EMBL/GenBank/DDBJ databases">
        <authorList>
            <person name="Go L.Y."/>
            <person name="Mitchell J.A."/>
        </authorList>
    </citation>
    <scope>NUCLEOTIDE SEQUENCE [LARGE SCALE GENOMIC DNA]</scope>
    <source>
        <strain evidence="1">ULC066bin1</strain>
    </source>
</reference>
<evidence type="ECO:0000313" key="1">
    <source>
        <dbReference type="EMBL" id="PZO38140.1"/>
    </source>
</evidence>
<comment type="caution">
    <text evidence="1">The sequence shown here is derived from an EMBL/GenBank/DDBJ whole genome shotgun (WGS) entry which is preliminary data.</text>
</comment>
<dbReference type="Proteomes" id="UP000249467">
    <property type="component" value="Unassembled WGS sequence"/>
</dbReference>
<dbReference type="InterPro" id="IPR009784">
    <property type="entry name" value="DUF1349"/>
</dbReference>
<dbReference type="AlphaFoldDB" id="A0A2W4W1I3"/>
<reference evidence="1 2" key="2">
    <citation type="submission" date="2018-06" db="EMBL/GenBank/DDBJ databases">
        <title>Metagenomic assembly of (sub)arctic Cyanobacteria and their associated microbiome from non-axenic cultures.</title>
        <authorList>
            <person name="Baurain D."/>
        </authorList>
    </citation>
    <scope>NUCLEOTIDE SEQUENCE [LARGE SCALE GENOMIC DNA]</scope>
    <source>
        <strain evidence="1">ULC066bin1</strain>
    </source>
</reference>
<sequence>MSRLGSVVTNQGYSDWATTDISTIHSILPRLSRTGADFLIEHSLNGKGFKQMRILHLSVLGDTEANGRLTPQEVFAQPVHFGIHACSPLNSSFTAAFECLRLNDSLWMAHE</sequence>
<organism evidence="1 2">
    <name type="scientific">Pseudanabaena frigida</name>
    <dbReference type="NCBI Taxonomy" id="945775"/>
    <lineage>
        <taxon>Bacteria</taxon>
        <taxon>Bacillati</taxon>
        <taxon>Cyanobacteriota</taxon>
        <taxon>Cyanophyceae</taxon>
        <taxon>Pseudanabaenales</taxon>
        <taxon>Pseudanabaenaceae</taxon>
        <taxon>Pseudanabaena</taxon>
    </lineage>
</organism>
<protein>
    <submittedName>
        <fullName evidence="1">Uncharacterized protein</fullName>
    </submittedName>
</protein>
<dbReference type="Pfam" id="PF07081">
    <property type="entry name" value="DUF1349"/>
    <property type="match status" value="1"/>
</dbReference>
<accession>A0A2W4W1I3</accession>